<proteinExistence type="predicted"/>
<protein>
    <recommendedName>
        <fullName evidence="2">DUF4124 domain-containing protein</fullName>
    </recommendedName>
</protein>
<evidence type="ECO:0000259" key="2">
    <source>
        <dbReference type="Pfam" id="PF13511"/>
    </source>
</evidence>
<dbReference type="AlphaFoldDB" id="A0A5E7TJA4"/>
<evidence type="ECO:0000313" key="4">
    <source>
        <dbReference type="Proteomes" id="UP000326611"/>
    </source>
</evidence>
<gene>
    <name evidence="3" type="ORF">PS918_03911</name>
</gene>
<feature type="domain" description="DUF4124" evidence="2">
    <location>
        <begin position="69"/>
        <end position="116"/>
    </location>
</feature>
<sequence length="230" mass="25524" precursor="true">MFRNQMIAAFGSSYRTAGLCRSCRRLRSFDPAFLYPNTNRLGLPTTLTYAATHRFWFPVDFMGRGFVFILLLIALPAAAQIYKYTDADGNTAYSNQPPDGVRAQPVELPPLNSVETQLPGKPAPATEDHEQSRSAYEVLELTGLPTREALRANNGTFTVNVLIKPRLQGPHLLRLLLDEQPYGQPGNVPILQLVNIDRGLHSLAVQVIDGDTVIQQSPTVTFTVQRVHKP</sequence>
<accession>A0A5E7TJA4</accession>
<dbReference type="Proteomes" id="UP000326611">
    <property type="component" value="Unassembled WGS sequence"/>
</dbReference>
<evidence type="ECO:0000256" key="1">
    <source>
        <dbReference type="SAM" id="MobiDB-lite"/>
    </source>
</evidence>
<feature type="region of interest" description="Disordered" evidence="1">
    <location>
        <begin position="112"/>
        <end position="132"/>
    </location>
</feature>
<dbReference type="EMBL" id="CABVIY010000005">
    <property type="protein sequence ID" value="VVP98278.1"/>
    <property type="molecule type" value="Genomic_DNA"/>
</dbReference>
<name>A0A5E7TJA4_PSEFL</name>
<dbReference type="InterPro" id="IPR025392">
    <property type="entry name" value="DUF4124"/>
</dbReference>
<reference evidence="3 4" key="1">
    <citation type="submission" date="2019-09" db="EMBL/GenBank/DDBJ databases">
        <authorList>
            <person name="Chandra G."/>
            <person name="Truman W A."/>
        </authorList>
    </citation>
    <scope>NUCLEOTIDE SEQUENCE [LARGE SCALE GENOMIC DNA]</scope>
    <source>
        <strain evidence="3">PS918</strain>
    </source>
</reference>
<organism evidence="3 4">
    <name type="scientific">Pseudomonas fluorescens</name>
    <dbReference type="NCBI Taxonomy" id="294"/>
    <lineage>
        <taxon>Bacteria</taxon>
        <taxon>Pseudomonadati</taxon>
        <taxon>Pseudomonadota</taxon>
        <taxon>Gammaproteobacteria</taxon>
        <taxon>Pseudomonadales</taxon>
        <taxon>Pseudomonadaceae</taxon>
        <taxon>Pseudomonas</taxon>
    </lineage>
</organism>
<evidence type="ECO:0000313" key="3">
    <source>
        <dbReference type="EMBL" id="VVP98278.1"/>
    </source>
</evidence>
<dbReference type="Pfam" id="PF13511">
    <property type="entry name" value="DUF4124"/>
    <property type="match status" value="1"/>
</dbReference>